<dbReference type="InterPro" id="IPR001173">
    <property type="entry name" value="Glyco_trans_2-like"/>
</dbReference>
<dbReference type="Gene3D" id="3.90.550.10">
    <property type="entry name" value="Spore Coat Polysaccharide Biosynthesis Protein SpsA, Chain A"/>
    <property type="match status" value="1"/>
</dbReference>
<proteinExistence type="predicted"/>
<feature type="domain" description="DUF2062" evidence="3">
    <location>
        <begin position="243"/>
        <end position="381"/>
    </location>
</feature>
<keyword evidence="5" id="KW-1185">Reference proteome</keyword>
<dbReference type="EMBL" id="CP042435">
    <property type="protein sequence ID" value="QEC70320.1"/>
    <property type="molecule type" value="Genomic_DNA"/>
</dbReference>
<dbReference type="Pfam" id="PF00535">
    <property type="entry name" value="Glycos_transf_2"/>
    <property type="match status" value="1"/>
</dbReference>
<reference evidence="4 5" key="1">
    <citation type="journal article" date="2016" name="Int. J. Syst. Evol. Microbiol.">
        <title>Panacibacter ginsenosidivorans gen. nov., sp. nov., with ginsenoside converting activity isolated from soil of a ginseng field.</title>
        <authorList>
            <person name="Siddiqi M.Z."/>
            <person name="Muhammad Shafi S."/>
            <person name="Choi K.D."/>
            <person name="Im W.T."/>
        </authorList>
    </citation>
    <scope>NUCLEOTIDE SEQUENCE [LARGE SCALE GENOMIC DNA]</scope>
    <source>
        <strain evidence="4 5">Gsoil1550</strain>
    </source>
</reference>
<evidence type="ECO:0000313" key="4">
    <source>
        <dbReference type="EMBL" id="QEC70320.1"/>
    </source>
</evidence>
<evidence type="ECO:0000259" key="3">
    <source>
        <dbReference type="Pfam" id="PF09835"/>
    </source>
</evidence>
<dbReference type="KEGG" id="pgin:FRZ67_21570"/>
<accession>A0A5B8VFU0</accession>
<dbReference type="SUPFAM" id="SSF53448">
    <property type="entry name" value="Nucleotide-diphospho-sugar transferases"/>
    <property type="match status" value="1"/>
</dbReference>
<dbReference type="AlphaFoldDB" id="A0A5B8VFU0"/>
<dbReference type="CDD" id="cd04179">
    <property type="entry name" value="DPM_DPG-synthase_like"/>
    <property type="match status" value="1"/>
</dbReference>
<organism evidence="4 5">
    <name type="scientific">Panacibacter ginsenosidivorans</name>
    <dbReference type="NCBI Taxonomy" id="1813871"/>
    <lineage>
        <taxon>Bacteria</taxon>
        <taxon>Pseudomonadati</taxon>
        <taxon>Bacteroidota</taxon>
        <taxon>Chitinophagia</taxon>
        <taxon>Chitinophagales</taxon>
        <taxon>Chitinophagaceae</taxon>
        <taxon>Panacibacter</taxon>
    </lineage>
</organism>
<evidence type="ECO:0000256" key="1">
    <source>
        <dbReference type="SAM" id="Phobius"/>
    </source>
</evidence>
<dbReference type="Proteomes" id="UP000321533">
    <property type="component" value="Chromosome"/>
</dbReference>
<dbReference type="Pfam" id="PF09835">
    <property type="entry name" value="DUF2062"/>
    <property type="match status" value="1"/>
</dbReference>
<feature type="transmembrane region" description="Helical" evidence="1">
    <location>
        <begin position="266"/>
        <end position="291"/>
    </location>
</feature>
<evidence type="ECO:0000313" key="5">
    <source>
        <dbReference type="Proteomes" id="UP000321533"/>
    </source>
</evidence>
<feature type="transmembrane region" description="Helical" evidence="1">
    <location>
        <begin position="298"/>
        <end position="326"/>
    </location>
</feature>
<dbReference type="InterPro" id="IPR029044">
    <property type="entry name" value="Nucleotide-diphossugar_trans"/>
</dbReference>
<dbReference type="PANTHER" id="PTHR48090:SF7">
    <property type="entry name" value="RFBJ PROTEIN"/>
    <property type="match status" value="1"/>
</dbReference>
<name>A0A5B8VFU0_9BACT</name>
<evidence type="ECO:0000259" key="2">
    <source>
        <dbReference type="Pfam" id="PF00535"/>
    </source>
</evidence>
<keyword evidence="1" id="KW-1133">Transmembrane helix</keyword>
<sequence length="387" mass="43695">MKVCVIIPTYNNAKTLGSVINDVSAYTKNIIVVNDGSLDETEKILSELPFLNIISYKKNVGKGWALRQGLKRATELGYLYAITIDSDGQHFAKDLAAFLEKLETEKNAIIIGSRNMNQESVPGKSSFGHKFSNFWFKVETGINAPDTQSGYRLYPLQPLNKIKFLTRKYEFEIEVLVRAAWRSVKIESVPVSVYYAPKATRVSHFRPFKDFTRISILNTVLVLITFLYIKPRNFLSSIFKKETWRTIWHNHLLHPGEPDVVKAASVAFGVFMGIVPIWGFQLVVAIFLAILFKLNKPIVIIAANISIPPMIPLIIFLSFMMGSFWIGDKAIDFSLTNNITLDSIKQNLQQYIYGSITLAIAAGITLGLLTLILLKVFKRKHTITVQN</sequence>
<feature type="domain" description="Glycosyltransferase 2-like" evidence="2">
    <location>
        <begin position="4"/>
        <end position="154"/>
    </location>
</feature>
<dbReference type="OrthoDB" id="9810303at2"/>
<dbReference type="PANTHER" id="PTHR48090">
    <property type="entry name" value="UNDECAPRENYL-PHOSPHATE 4-DEOXY-4-FORMAMIDO-L-ARABINOSE TRANSFERASE-RELATED"/>
    <property type="match status" value="1"/>
</dbReference>
<keyword evidence="1" id="KW-0812">Transmembrane</keyword>
<feature type="transmembrane region" description="Helical" evidence="1">
    <location>
        <begin position="351"/>
        <end position="374"/>
    </location>
</feature>
<keyword evidence="1" id="KW-0472">Membrane</keyword>
<dbReference type="InterPro" id="IPR050256">
    <property type="entry name" value="Glycosyltransferase_2"/>
</dbReference>
<dbReference type="InterPro" id="IPR018639">
    <property type="entry name" value="DUF2062"/>
</dbReference>
<gene>
    <name evidence="4" type="ORF">FRZ67_21570</name>
</gene>
<feature type="transmembrane region" description="Helical" evidence="1">
    <location>
        <begin position="211"/>
        <end position="229"/>
    </location>
</feature>
<protein>
    <submittedName>
        <fullName evidence="4">DUF2062 domain-containing protein</fullName>
    </submittedName>
</protein>